<organism evidence="2 3">
    <name type="scientific">Aspergillus pseudotamarii</name>
    <dbReference type="NCBI Taxonomy" id="132259"/>
    <lineage>
        <taxon>Eukaryota</taxon>
        <taxon>Fungi</taxon>
        <taxon>Dikarya</taxon>
        <taxon>Ascomycota</taxon>
        <taxon>Pezizomycotina</taxon>
        <taxon>Eurotiomycetes</taxon>
        <taxon>Eurotiomycetidae</taxon>
        <taxon>Eurotiales</taxon>
        <taxon>Aspergillaceae</taxon>
        <taxon>Aspergillus</taxon>
        <taxon>Aspergillus subgen. Circumdati</taxon>
    </lineage>
</organism>
<evidence type="ECO:0000313" key="3">
    <source>
        <dbReference type="Proteomes" id="UP000325672"/>
    </source>
</evidence>
<dbReference type="GeneID" id="43647849"/>
<dbReference type="AlphaFoldDB" id="A0A5N6TCX3"/>
<feature type="transmembrane region" description="Helical" evidence="1">
    <location>
        <begin position="37"/>
        <end position="57"/>
    </location>
</feature>
<protein>
    <submittedName>
        <fullName evidence="2">Uncharacterized protein</fullName>
    </submittedName>
</protein>
<keyword evidence="3" id="KW-1185">Reference proteome</keyword>
<accession>A0A5N6TCX3</accession>
<dbReference type="RefSeq" id="XP_031920082.1">
    <property type="nucleotide sequence ID" value="XM_032063639.1"/>
</dbReference>
<reference evidence="2 3" key="1">
    <citation type="submission" date="2019-04" db="EMBL/GenBank/DDBJ databases">
        <title>Friends and foes A comparative genomics study of 23 Aspergillus species from section Flavi.</title>
        <authorList>
            <consortium name="DOE Joint Genome Institute"/>
            <person name="Kjaerbolling I."/>
            <person name="Vesth T."/>
            <person name="Frisvad J.C."/>
            <person name="Nybo J.L."/>
            <person name="Theobald S."/>
            <person name="Kildgaard S."/>
            <person name="Isbrandt T."/>
            <person name="Kuo A."/>
            <person name="Sato A."/>
            <person name="Lyhne E.K."/>
            <person name="Kogle M.E."/>
            <person name="Wiebenga A."/>
            <person name="Kun R.S."/>
            <person name="Lubbers R.J."/>
            <person name="Makela M.R."/>
            <person name="Barry K."/>
            <person name="Chovatia M."/>
            <person name="Clum A."/>
            <person name="Daum C."/>
            <person name="Haridas S."/>
            <person name="He G."/>
            <person name="LaButti K."/>
            <person name="Lipzen A."/>
            <person name="Mondo S."/>
            <person name="Riley R."/>
            <person name="Salamov A."/>
            <person name="Simmons B.A."/>
            <person name="Magnuson J.K."/>
            <person name="Henrissat B."/>
            <person name="Mortensen U.H."/>
            <person name="Larsen T.O."/>
            <person name="Devries R.P."/>
            <person name="Grigoriev I.V."/>
            <person name="Machida M."/>
            <person name="Baker S.E."/>
            <person name="Andersen M.R."/>
        </authorList>
    </citation>
    <scope>NUCLEOTIDE SEQUENCE [LARGE SCALE GENOMIC DNA]</scope>
    <source>
        <strain evidence="2 3">CBS 117625</strain>
    </source>
</reference>
<evidence type="ECO:0000256" key="1">
    <source>
        <dbReference type="SAM" id="Phobius"/>
    </source>
</evidence>
<evidence type="ECO:0000313" key="2">
    <source>
        <dbReference type="EMBL" id="KAE8144019.1"/>
    </source>
</evidence>
<sequence length="73" mass="8494">MVGIRSNYLRCGYGSSTLETGIEFQIVRVADGGSLSFLLTFFSSPFFFHFFVFARFLQERVNDWDLRDRGVLR</sequence>
<keyword evidence="1" id="KW-1133">Transmembrane helix</keyword>
<keyword evidence="1" id="KW-0472">Membrane</keyword>
<name>A0A5N6TCX3_ASPPS</name>
<dbReference type="EMBL" id="ML743551">
    <property type="protein sequence ID" value="KAE8144019.1"/>
    <property type="molecule type" value="Genomic_DNA"/>
</dbReference>
<dbReference type="Proteomes" id="UP000325672">
    <property type="component" value="Unassembled WGS sequence"/>
</dbReference>
<keyword evidence="1" id="KW-0812">Transmembrane</keyword>
<proteinExistence type="predicted"/>
<gene>
    <name evidence="2" type="ORF">BDV38DRAFT_6137</name>
</gene>